<dbReference type="Gene3D" id="1.10.3720.10">
    <property type="entry name" value="MetI-like"/>
    <property type="match status" value="1"/>
</dbReference>
<feature type="transmembrane region" description="Helical" evidence="7">
    <location>
        <begin position="278"/>
        <end position="304"/>
    </location>
</feature>
<dbReference type="PROSITE" id="PS50928">
    <property type="entry name" value="ABC_TM1"/>
    <property type="match status" value="1"/>
</dbReference>
<evidence type="ECO:0000256" key="6">
    <source>
        <dbReference type="ARBA" id="ARBA00023136"/>
    </source>
</evidence>
<dbReference type="Proteomes" id="UP001596484">
    <property type="component" value="Unassembled WGS sequence"/>
</dbReference>
<evidence type="ECO:0000313" key="9">
    <source>
        <dbReference type="EMBL" id="MFC7449357.1"/>
    </source>
</evidence>
<evidence type="ECO:0000256" key="5">
    <source>
        <dbReference type="ARBA" id="ARBA00022989"/>
    </source>
</evidence>
<gene>
    <name evidence="9" type="ORF">ACFQS9_15790</name>
</gene>
<dbReference type="InterPro" id="IPR045621">
    <property type="entry name" value="BPD_transp_1_N"/>
</dbReference>
<keyword evidence="3" id="KW-1003">Cell membrane</keyword>
<feature type="transmembrane region" description="Helical" evidence="7">
    <location>
        <begin position="233"/>
        <end position="258"/>
    </location>
</feature>
<comment type="subcellular location">
    <subcellularLocation>
        <location evidence="1 7">Cell membrane</location>
        <topology evidence="1 7">Multi-pass membrane protein</topology>
    </subcellularLocation>
</comment>
<proteinExistence type="inferred from homology"/>
<evidence type="ECO:0000259" key="8">
    <source>
        <dbReference type="PROSITE" id="PS50928"/>
    </source>
</evidence>
<dbReference type="PANTHER" id="PTHR43163">
    <property type="entry name" value="DIPEPTIDE TRANSPORT SYSTEM PERMEASE PROTEIN DPPB-RELATED"/>
    <property type="match status" value="1"/>
</dbReference>
<dbReference type="InterPro" id="IPR000515">
    <property type="entry name" value="MetI-like"/>
</dbReference>
<feature type="transmembrane region" description="Helical" evidence="7">
    <location>
        <begin position="132"/>
        <end position="155"/>
    </location>
</feature>
<dbReference type="PANTHER" id="PTHR43163:SF7">
    <property type="entry name" value="DIPEPTIDE-TRANSPORT INTEGRAL MEMBRANE PROTEIN ABC TRANSPORTER DPPB-RELATED"/>
    <property type="match status" value="1"/>
</dbReference>
<keyword evidence="5 7" id="KW-1133">Transmembrane helix</keyword>
<sequence>MRNFILRRGALLLATLFAASIAIYVAMYLAPGDPIATLTGGRQVTPEVRALLTARYHLDDPLPVRYWYWLTSAFHGDLGYSIASREDVSTLITQRAPTTIALVVYASVIIAVIGIGIGILSALKPGVVDTTALLVTTVLAAIPSFVAALILISVFAVRLGWFPALGEGEGFSDQLWHLTLPAIALACSSLALVARITRASVRDESKREHVQTAISRGLPAGVVLRRHILRNAAIPITTATGLTIASLVVLVSIVEQAFNLNGLGSTLVSAAQNKDFAVVQAISLLMVVAFVLINTIVDFLYALLDPRVSLGTAAA</sequence>
<keyword evidence="2 7" id="KW-0813">Transport</keyword>
<evidence type="ECO:0000256" key="3">
    <source>
        <dbReference type="ARBA" id="ARBA00022475"/>
    </source>
</evidence>
<feature type="domain" description="ABC transmembrane type-1" evidence="8">
    <location>
        <begin position="96"/>
        <end position="297"/>
    </location>
</feature>
<comment type="caution">
    <text evidence="9">The sequence shown here is derived from an EMBL/GenBank/DDBJ whole genome shotgun (WGS) entry which is preliminary data.</text>
</comment>
<dbReference type="CDD" id="cd06261">
    <property type="entry name" value="TM_PBP2"/>
    <property type="match status" value="1"/>
</dbReference>
<comment type="similarity">
    <text evidence="7">Belongs to the binding-protein-dependent transport system permease family.</text>
</comment>
<evidence type="ECO:0000256" key="2">
    <source>
        <dbReference type="ARBA" id="ARBA00022448"/>
    </source>
</evidence>
<dbReference type="InterPro" id="IPR035906">
    <property type="entry name" value="MetI-like_sf"/>
</dbReference>
<evidence type="ECO:0000256" key="1">
    <source>
        <dbReference type="ARBA" id="ARBA00004651"/>
    </source>
</evidence>
<dbReference type="RefSeq" id="WP_378406248.1">
    <property type="nucleotide sequence ID" value="NZ_JBHTCS010000017.1"/>
</dbReference>
<organism evidence="9 10">
    <name type="scientific">Rhodococcus daqingensis</name>
    <dbReference type="NCBI Taxonomy" id="2479363"/>
    <lineage>
        <taxon>Bacteria</taxon>
        <taxon>Bacillati</taxon>
        <taxon>Actinomycetota</taxon>
        <taxon>Actinomycetes</taxon>
        <taxon>Mycobacteriales</taxon>
        <taxon>Nocardiaceae</taxon>
        <taxon>Rhodococcus</taxon>
    </lineage>
</organism>
<keyword evidence="6 7" id="KW-0472">Membrane</keyword>
<evidence type="ECO:0000313" key="10">
    <source>
        <dbReference type="Proteomes" id="UP001596484"/>
    </source>
</evidence>
<feature type="transmembrane region" description="Helical" evidence="7">
    <location>
        <begin position="12"/>
        <end position="30"/>
    </location>
</feature>
<name>A0ABW2S069_9NOCA</name>
<dbReference type="Pfam" id="PF00528">
    <property type="entry name" value="BPD_transp_1"/>
    <property type="match status" value="1"/>
</dbReference>
<feature type="transmembrane region" description="Helical" evidence="7">
    <location>
        <begin position="175"/>
        <end position="197"/>
    </location>
</feature>
<reference evidence="10" key="1">
    <citation type="journal article" date="2019" name="Int. J. Syst. Evol. Microbiol.">
        <title>The Global Catalogue of Microorganisms (GCM) 10K type strain sequencing project: providing services to taxonomists for standard genome sequencing and annotation.</title>
        <authorList>
            <consortium name="The Broad Institute Genomics Platform"/>
            <consortium name="The Broad Institute Genome Sequencing Center for Infectious Disease"/>
            <person name="Wu L."/>
            <person name="Ma J."/>
        </authorList>
    </citation>
    <scope>NUCLEOTIDE SEQUENCE [LARGE SCALE GENOMIC DNA]</scope>
    <source>
        <strain evidence="10">ICMP 19430</strain>
    </source>
</reference>
<dbReference type="SUPFAM" id="SSF161098">
    <property type="entry name" value="MetI-like"/>
    <property type="match status" value="1"/>
</dbReference>
<keyword evidence="4 7" id="KW-0812">Transmembrane</keyword>
<dbReference type="Pfam" id="PF19300">
    <property type="entry name" value="BPD_transp_1_N"/>
    <property type="match status" value="1"/>
</dbReference>
<protein>
    <submittedName>
        <fullName evidence="9">ABC transporter permease</fullName>
    </submittedName>
</protein>
<feature type="transmembrane region" description="Helical" evidence="7">
    <location>
        <begin position="100"/>
        <end position="120"/>
    </location>
</feature>
<keyword evidence="10" id="KW-1185">Reference proteome</keyword>
<evidence type="ECO:0000256" key="4">
    <source>
        <dbReference type="ARBA" id="ARBA00022692"/>
    </source>
</evidence>
<evidence type="ECO:0000256" key="7">
    <source>
        <dbReference type="RuleBase" id="RU363032"/>
    </source>
</evidence>
<dbReference type="EMBL" id="JBHTCS010000017">
    <property type="protein sequence ID" value="MFC7449357.1"/>
    <property type="molecule type" value="Genomic_DNA"/>
</dbReference>
<accession>A0ABW2S069</accession>